<dbReference type="AlphaFoldDB" id="A0A4P2PTI4"/>
<proteinExistence type="predicted"/>
<protein>
    <submittedName>
        <fullName evidence="1">Uncharacterized protein</fullName>
    </submittedName>
</protein>
<reference evidence="1 2" key="1">
    <citation type="submission" date="2015-09" db="EMBL/GenBank/DDBJ databases">
        <title>Sorangium comparison.</title>
        <authorList>
            <person name="Zaburannyi N."/>
            <person name="Bunk B."/>
            <person name="Overmann J."/>
            <person name="Mueller R."/>
        </authorList>
    </citation>
    <scope>NUCLEOTIDE SEQUENCE [LARGE SCALE GENOMIC DNA]</scope>
    <source>
        <strain evidence="1 2">So ceGT47</strain>
    </source>
</reference>
<accession>A0A4P2PTI4</accession>
<dbReference type="EMBL" id="CP012670">
    <property type="protein sequence ID" value="AUX19706.1"/>
    <property type="molecule type" value="Genomic_DNA"/>
</dbReference>
<organism evidence="1 2">
    <name type="scientific">Sorangium cellulosum</name>
    <name type="common">Polyangium cellulosum</name>
    <dbReference type="NCBI Taxonomy" id="56"/>
    <lineage>
        <taxon>Bacteria</taxon>
        <taxon>Pseudomonadati</taxon>
        <taxon>Myxococcota</taxon>
        <taxon>Polyangia</taxon>
        <taxon>Polyangiales</taxon>
        <taxon>Polyangiaceae</taxon>
        <taxon>Sorangium</taxon>
    </lineage>
</organism>
<sequence>MDIEIMLPRDLPFWGADLCPEDRPGVPREAPPHLLPDAHWIEPARQPIEGRVLTHPGLARPTPVFSTALPPRGVRGALRRVAYAIPDHRLSHWLALGLADRLDVIASLPLRLKRRARRADRPGSAAPMGA</sequence>
<name>A0A4P2PTI4_SORCE</name>
<evidence type="ECO:0000313" key="1">
    <source>
        <dbReference type="EMBL" id="AUX19706.1"/>
    </source>
</evidence>
<dbReference type="RefSeq" id="WP_242515763.1">
    <property type="nucleotide sequence ID" value="NZ_CP012670.1"/>
</dbReference>
<evidence type="ECO:0000313" key="2">
    <source>
        <dbReference type="Proteomes" id="UP000295781"/>
    </source>
</evidence>
<dbReference type="Proteomes" id="UP000295781">
    <property type="component" value="Chromosome"/>
</dbReference>
<gene>
    <name evidence="1" type="ORF">SOCEGT47_001580</name>
</gene>